<keyword evidence="2" id="KW-0813">Transport</keyword>
<dbReference type="Gene3D" id="1.20.1530.20">
    <property type="match status" value="1"/>
</dbReference>
<keyword evidence="4" id="KW-1003">Cell membrane</keyword>
<keyword evidence="8 9" id="KW-0472">Membrane</keyword>
<evidence type="ECO:0000256" key="3">
    <source>
        <dbReference type="ARBA" id="ARBA00022449"/>
    </source>
</evidence>
<name>A0ABV1H993_9FIRM</name>
<feature type="domain" description="RCK C-terminal" evidence="10">
    <location>
        <begin position="395"/>
        <end position="460"/>
    </location>
</feature>
<feature type="domain" description="RCK C-terminal" evidence="10">
    <location>
        <begin position="461"/>
        <end position="529"/>
    </location>
</feature>
<organism evidence="11 12">
    <name type="scientific">Maccoyibacter intestinihominis</name>
    <dbReference type="NCBI Taxonomy" id="3133499"/>
    <lineage>
        <taxon>Bacteria</taxon>
        <taxon>Bacillati</taxon>
        <taxon>Bacillota</taxon>
        <taxon>Clostridia</taxon>
        <taxon>Lachnospirales</taxon>
        <taxon>Lachnospiraceae</taxon>
        <taxon>Maccoyibacter</taxon>
    </lineage>
</organism>
<dbReference type="PANTHER" id="PTHR32507:SF7">
    <property type="entry name" value="K(+)_H(+) ANTIPORTER NHAP2"/>
    <property type="match status" value="1"/>
</dbReference>
<gene>
    <name evidence="11" type="ORF">WMO43_00060</name>
</gene>
<evidence type="ECO:0000256" key="4">
    <source>
        <dbReference type="ARBA" id="ARBA00022475"/>
    </source>
</evidence>
<evidence type="ECO:0000256" key="7">
    <source>
        <dbReference type="ARBA" id="ARBA00023065"/>
    </source>
</evidence>
<keyword evidence="5 9" id="KW-0812">Transmembrane</keyword>
<evidence type="ECO:0000259" key="10">
    <source>
        <dbReference type="PROSITE" id="PS51202"/>
    </source>
</evidence>
<dbReference type="NCBIfam" id="NF003715">
    <property type="entry name" value="PRK05326.1-2"/>
    <property type="match status" value="1"/>
</dbReference>
<dbReference type="Gene3D" id="3.30.70.1450">
    <property type="entry name" value="Regulator of K+ conductance, C-terminal domain"/>
    <property type="match status" value="2"/>
</dbReference>
<feature type="transmembrane region" description="Helical" evidence="9">
    <location>
        <begin position="220"/>
        <end position="250"/>
    </location>
</feature>
<comment type="subcellular location">
    <subcellularLocation>
        <location evidence="1">Cell membrane</location>
        <topology evidence="1">Multi-pass membrane protein</topology>
    </subcellularLocation>
</comment>
<evidence type="ECO:0000256" key="2">
    <source>
        <dbReference type="ARBA" id="ARBA00022448"/>
    </source>
</evidence>
<dbReference type="PANTHER" id="PTHR32507">
    <property type="entry name" value="NA(+)/H(+) ANTIPORTER 1"/>
    <property type="match status" value="1"/>
</dbReference>
<protein>
    <submittedName>
        <fullName evidence="11">Potassium/proton antiporter</fullName>
    </submittedName>
</protein>
<feature type="transmembrane region" description="Helical" evidence="9">
    <location>
        <begin position="358"/>
        <end position="377"/>
    </location>
</feature>
<feature type="transmembrane region" description="Helical" evidence="9">
    <location>
        <begin position="293"/>
        <end position="317"/>
    </location>
</feature>
<keyword evidence="7" id="KW-0406">Ion transport</keyword>
<comment type="caution">
    <text evidence="11">The sequence shown here is derived from an EMBL/GenBank/DDBJ whole genome shotgun (WGS) entry which is preliminary data.</text>
</comment>
<dbReference type="Proteomes" id="UP001454489">
    <property type="component" value="Unassembled WGS sequence"/>
</dbReference>
<keyword evidence="6 9" id="KW-1133">Transmembrane helix</keyword>
<dbReference type="Pfam" id="PF02080">
    <property type="entry name" value="TrkA_C"/>
    <property type="match status" value="2"/>
</dbReference>
<feature type="transmembrane region" description="Helical" evidence="9">
    <location>
        <begin position="85"/>
        <end position="110"/>
    </location>
</feature>
<proteinExistence type="predicted"/>
<dbReference type="EMBL" id="JBBMEX010000001">
    <property type="protein sequence ID" value="MEQ2556276.1"/>
    <property type="molecule type" value="Genomic_DNA"/>
</dbReference>
<evidence type="ECO:0000256" key="9">
    <source>
        <dbReference type="SAM" id="Phobius"/>
    </source>
</evidence>
<evidence type="ECO:0000313" key="12">
    <source>
        <dbReference type="Proteomes" id="UP001454489"/>
    </source>
</evidence>
<evidence type="ECO:0000256" key="1">
    <source>
        <dbReference type="ARBA" id="ARBA00004651"/>
    </source>
</evidence>
<feature type="transmembrane region" description="Helical" evidence="9">
    <location>
        <begin position="117"/>
        <end position="136"/>
    </location>
</feature>
<dbReference type="NCBIfam" id="NF003716">
    <property type="entry name" value="PRK05326.1-3"/>
    <property type="match status" value="1"/>
</dbReference>
<keyword evidence="3" id="KW-0050">Antiport</keyword>
<dbReference type="InterPro" id="IPR006037">
    <property type="entry name" value="RCK_C"/>
</dbReference>
<sequence>MTFGYLLIAAILFSCILADRFSGKFGMPALILFMAVGMIFGCDGLFKIQFDNYGVAEKVCAAALVFIMFYGGFNTKWQSAKCVAVRATILSTLGVLVTAGLTGVFCYFVLHFSYVESFLIGAVLSSTDAASVFSILRGKHLNLRDGTASLLEIESGSNDPMSYLLTMIGISLLGNADTGNIPLMIFMQLALGILVGVVVALIGIVLLTKTNFIPEGLETIFVIAIVIFSFGLAELIGGNSYLSVYLLGILLGNSRIRNKNILIPFFDGVTGLAQILIFFLLGLLAFPHRMPDIMVPALLIALFLTFVARPIAVFGILLPFRCSIRQCLLVSWAGLRGAASIVFAIMVIAGGGDISLDLFHIVFMVALLSVAFQGTLIPKVAEKLDMVDNSADVSKTFNDYQEESAMTLMRMYIPKGHNWENHKICEVSIPTGALALMIKRDGDTMIPNGDTRILAEDSVILSVPAYESKEDEHLEEVLIEKNNPWCEQRIRELNLPQNQLIALVKRGEENLIPSGSTKIHEGDIVVLYR</sequence>
<feature type="transmembrane region" description="Helical" evidence="9">
    <location>
        <begin position="28"/>
        <end position="46"/>
    </location>
</feature>
<accession>A0ABV1H993</accession>
<keyword evidence="12" id="KW-1185">Reference proteome</keyword>
<dbReference type="PROSITE" id="PS51202">
    <property type="entry name" value="RCK_C"/>
    <property type="match status" value="2"/>
</dbReference>
<dbReference type="SUPFAM" id="SSF116726">
    <property type="entry name" value="TrkA C-terminal domain-like"/>
    <property type="match status" value="2"/>
</dbReference>
<feature type="transmembrane region" description="Helical" evidence="9">
    <location>
        <begin position="53"/>
        <end position="73"/>
    </location>
</feature>
<dbReference type="RefSeq" id="WP_353529264.1">
    <property type="nucleotide sequence ID" value="NZ_JBBMEX010000001.1"/>
</dbReference>
<evidence type="ECO:0000256" key="6">
    <source>
        <dbReference type="ARBA" id="ARBA00022989"/>
    </source>
</evidence>
<dbReference type="InterPro" id="IPR006153">
    <property type="entry name" value="Cation/H_exchanger_TM"/>
</dbReference>
<dbReference type="InterPro" id="IPR036721">
    <property type="entry name" value="RCK_C_sf"/>
</dbReference>
<evidence type="ECO:0000256" key="8">
    <source>
        <dbReference type="ARBA" id="ARBA00023136"/>
    </source>
</evidence>
<evidence type="ECO:0000313" key="11">
    <source>
        <dbReference type="EMBL" id="MEQ2556276.1"/>
    </source>
</evidence>
<dbReference type="Pfam" id="PF00999">
    <property type="entry name" value="Na_H_Exchanger"/>
    <property type="match status" value="1"/>
</dbReference>
<feature type="transmembrane region" description="Helical" evidence="9">
    <location>
        <begin position="262"/>
        <end position="287"/>
    </location>
</feature>
<reference evidence="11 12" key="1">
    <citation type="submission" date="2024-03" db="EMBL/GenBank/DDBJ databases">
        <title>Human intestinal bacterial collection.</title>
        <authorList>
            <person name="Pauvert C."/>
            <person name="Hitch T.C.A."/>
            <person name="Clavel T."/>
        </authorList>
    </citation>
    <scope>NUCLEOTIDE SEQUENCE [LARGE SCALE GENOMIC DNA]</scope>
    <source>
        <strain evidence="11 12">CLA-AA-H185</strain>
    </source>
</reference>
<dbReference type="InterPro" id="IPR038770">
    <property type="entry name" value="Na+/solute_symporter_sf"/>
</dbReference>
<evidence type="ECO:0000256" key="5">
    <source>
        <dbReference type="ARBA" id="ARBA00022692"/>
    </source>
</evidence>
<feature type="transmembrane region" description="Helical" evidence="9">
    <location>
        <begin position="183"/>
        <end position="208"/>
    </location>
</feature>
<feature type="transmembrane region" description="Helical" evidence="9">
    <location>
        <begin position="329"/>
        <end position="352"/>
    </location>
</feature>